<evidence type="ECO:0000313" key="5">
    <source>
        <dbReference type="EMBL" id="KAL0829281.1"/>
    </source>
</evidence>
<dbReference type="InterPro" id="IPR001314">
    <property type="entry name" value="Peptidase_S1A"/>
</dbReference>
<sequence>MFSKIVFFIVFPVILSATKFCADEKCDRRDHRIANGVISERNSRPFQVALYSRVGTDGEPGFCGGALVHPRWVLSAAHCCFHGEQLVDNVQAILGAHSLYDRFENGRRVVNVESITVHPEWDPDTFANDLALLQLANTMQITDMVDVVRLPYGNLVISNFAGQGATASGWGIAAEGVTFVSPTLRQYFMAVMTDPMCNTAYGNRLPPNTICGLPTSSGTCKGDNGGPMTVFINDTEETILVGITSFIDISGCNTDRPSVFTRVQRYLPWINEVTGIPLK</sequence>
<dbReference type="InterPro" id="IPR009003">
    <property type="entry name" value="Peptidase_S1_PA"/>
</dbReference>
<dbReference type="InterPro" id="IPR043504">
    <property type="entry name" value="Peptidase_S1_PA_chymotrypsin"/>
</dbReference>
<dbReference type="EMBL" id="JBEDNZ010000015">
    <property type="protein sequence ID" value="KAL0829281.1"/>
    <property type="molecule type" value="Genomic_DNA"/>
</dbReference>
<dbReference type="Gene3D" id="2.40.10.10">
    <property type="entry name" value="Trypsin-like serine proteases"/>
    <property type="match status" value="1"/>
</dbReference>
<keyword evidence="1" id="KW-1015">Disulfide bond</keyword>
<dbReference type="InterPro" id="IPR001254">
    <property type="entry name" value="Trypsin_dom"/>
</dbReference>
<dbReference type="InterPro" id="IPR018114">
    <property type="entry name" value="TRYPSIN_HIS"/>
</dbReference>
<dbReference type="SUPFAM" id="SSF50494">
    <property type="entry name" value="Trypsin-like serine proteases"/>
    <property type="match status" value="1"/>
</dbReference>
<name>A0ABD0SU64_LOXSC</name>
<proteinExistence type="inferred from homology"/>
<dbReference type="FunFam" id="2.40.10.10:FF:000005">
    <property type="entry name" value="Serine protease 37"/>
    <property type="match status" value="1"/>
</dbReference>
<dbReference type="AlphaFoldDB" id="A0ABD0SU64"/>
<keyword evidence="3" id="KW-0732">Signal</keyword>
<feature type="chain" id="PRO_5044872344" description="Peptidase S1 domain-containing protein" evidence="3">
    <location>
        <begin position="18"/>
        <end position="279"/>
    </location>
</feature>
<protein>
    <recommendedName>
        <fullName evidence="4">Peptidase S1 domain-containing protein</fullName>
    </recommendedName>
</protein>
<accession>A0ABD0SU64</accession>
<reference evidence="5 6" key="1">
    <citation type="submission" date="2024-06" db="EMBL/GenBank/DDBJ databases">
        <title>A chromosome-level genome assembly of beet webworm, Loxostege sticticalis.</title>
        <authorList>
            <person name="Zhang Y."/>
        </authorList>
    </citation>
    <scope>NUCLEOTIDE SEQUENCE [LARGE SCALE GENOMIC DNA]</scope>
    <source>
        <strain evidence="5">AQ028</strain>
        <tissue evidence="5">Male pupae</tissue>
    </source>
</reference>
<dbReference type="PANTHER" id="PTHR24256">
    <property type="entry name" value="TRYPTASE-RELATED"/>
    <property type="match status" value="1"/>
</dbReference>
<organism evidence="5 6">
    <name type="scientific">Loxostege sticticalis</name>
    <name type="common">Beet webworm moth</name>
    <dbReference type="NCBI Taxonomy" id="481309"/>
    <lineage>
        <taxon>Eukaryota</taxon>
        <taxon>Metazoa</taxon>
        <taxon>Ecdysozoa</taxon>
        <taxon>Arthropoda</taxon>
        <taxon>Hexapoda</taxon>
        <taxon>Insecta</taxon>
        <taxon>Pterygota</taxon>
        <taxon>Neoptera</taxon>
        <taxon>Endopterygota</taxon>
        <taxon>Lepidoptera</taxon>
        <taxon>Glossata</taxon>
        <taxon>Ditrysia</taxon>
        <taxon>Pyraloidea</taxon>
        <taxon>Crambidae</taxon>
        <taxon>Pyraustinae</taxon>
        <taxon>Loxostege</taxon>
    </lineage>
</organism>
<dbReference type="PRINTS" id="PR00722">
    <property type="entry name" value="CHYMOTRYPSIN"/>
</dbReference>
<feature type="domain" description="Peptidase S1" evidence="4">
    <location>
        <begin position="33"/>
        <end position="275"/>
    </location>
</feature>
<evidence type="ECO:0000256" key="1">
    <source>
        <dbReference type="ARBA" id="ARBA00023157"/>
    </source>
</evidence>
<dbReference type="PROSITE" id="PS00134">
    <property type="entry name" value="TRYPSIN_HIS"/>
    <property type="match status" value="1"/>
</dbReference>
<gene>
    <name evidence="5" type="ORF">ABMA28_004094</name>
</gene>
<evidence type="ECO:0000256" key="3">
    <source>
        <dbReference type="SAM" id="SignalP"/>
    </source>
</evidence>
<evidence type="ECO:0000256" key="2">
    <source>
        <dbReference type="ARBA" id="ARBA00024195"/>
    </source>
</evidence>
<comment type="similarity">
    <text evidence="2">Belongs to the peptidase S1 family. CLIP subfamily.</text>
</comment>
<dbReference type="CDD" id="cd00190">
    <property type="entry name" value="Tryp_SPc"/>
    <property type="match status" value="1"/>
</dbReference>
<evidence type="ECO:0000313" key="6">
    <source>
        <dbReference type="Proteomes" id="UP001549921"/>
    </source>
</evidence>
<feature type="signal peptide" evidence="3">
    <location>
        <begin position="1"/>
        <end position="17"/>
    </location>
</feature>
<dbReference type="InterPro" id="IPR051487">
    <property type="entry name" value="Ser/Thr_Proteases_Immune/Dev"/>
</dbReference>
<dbReference type="SMART" id="SM00020">
    <property type="entry name" value="Tryp_SPc"/>
    <property type="match status" value="1"/>
</dbReference>
<dbReference type="Pfam" id="PF00089">
    <property type="entry name" value="Trypsin"/>
    <property type="match status" value="1"/>
</dbReference>
<evidence type="ECO:0000259" key="4">
    <source>
        <dbReference type="PROSITE" id="PS50240"/>
    </source>
</evidence>
<dbReference type="Proteomes" id="UP001549921">
    <property type="component" value="Unassembled WGS sequence"/>
</dbReference>
<comment type="caution">
    <text evidence="5">The sequence shown here is derived from an EMBL/GenBank/DDBJ whole genome shotgun (WGS) entry which is preliminary data.</text>
</comment>
<dbReference type="PROSITE" id="PS50240">
    <property type="entry name" value="TRYPSIN_DOM"/>
    <property type="match status" value="1"/>
</dbReference>